<evidence type="ECO:0000256" key="10">
    <source>
        <dbReference type="SAM" id="Coils"/>
    </source>
</evidence>
<dbReference type="FunFam" id="2.120.10.90:FF:000005">
    <property type="entry name" value="DNA topoisomerase 4 subunit A"/>
    <property type="match status" value="1"/>
</dbReference>
<dbReference type="NCBIfam" id="NF004043">
    <property type="entry name" value="PRK05560.1"/>
    <property type="match status" value="1"/>
</dbReference>
<gene>
    <name evidence="8 12" type="primary">parC</name>
    <name evidence="12" type="ORF">GCM10008025_02610</name>
</gene>
<comment type="catalytic activity">
    <reaction evidence="1 8 9">
        <text>ATP-dependent breakage, passage and rejoining of double-stranded DNA.</text>
        <dbReference type="EC" id="5.6.2.2"/>
    </reaction>
</comment>
<dbReference type="Proteomes" id="UP000613512">
    <property type="component" value="Unassembled WGS sequence"/>
</dbReference>
<dbReference type="Gene3D" id="3.30.1360.40">
    <property type="match status" value="1"/>
</dbReference>
<accession>A0A916RNU3</accession>
<dbReference type="Gene3D" id="2.120.10.90">
    <property type="entry name" value="DNA gyrase/topoisomerase IV, subunit A, C-terminal"/>
    <property type="match status" value="1"/>
</dbReference>
<sequence length="816" mass="93071">MPQSEKFLDLPLEEVIGDRFGRYSKYIIQDRALPDVRDGLKPVQRRILYAMFKEKNTHDKQFRKSAKTVGTVIGNYHPHGDSSVYEAMVRLSQDWKMRNVLIEMHGNNGSMDGDPAAAMRYTEARLSSIASELLRDINKDTVDLMPNFDDTDEEPVVLPAKFPNLLVNGSTGISAGYATDIPPHNLGEVIDGVIERIDKPNSTVDELMKFIKGPDFPTGGIIQGVEGIKKAYETGRGKIVLRGRAQIESIRGNREQIVIDEIPYDVNKANLVKKIDELRLDRKVEGISEVRDETDRTGLRIVIELKKDGNGEGVLNYLYKNTDLQVTYHFNMVAIQDRTPKWLSLTQMLDAYIEHQKDVVTRSTKYDLKHAKARAHIVEGLIKAISILDELVATIRASKDKQDAKKQIMEKYGFTEKQAEAIVMLQLYRLTNTDVTLLQQEAKELKAQIEELESILASEKKLLQTIKNDLKQMKKQFSERRRTIIEAEIEELKIDIEVTVASEDVLVSVTKEGYVKRTSLRSYAASNSEDFAIKDDDHLVGLIEANTTDKVLLFTNKGKYLYIPVHELPDIRWKDIGQHVSNIVQIEKDEYIVHCVPIREFKEDEYLIFFTKNGMVKRSELKLYEAQRYSKPLIALNLKKDDEVVQVCQTNGYSDIFIASNRGYGLWYHESEVPAVGQRASGVKAIQLKDGEFVVGGQVFDDLSDPFLVVVTQRGACKRMKLREFEKSSRAKRGLLMLRELKSKPHRIVGFYATYEKDTIKFTTSKGETHEIFPLELPNSDRSSNGSFIIDTDNQGEVVEVWKKVTYEKPFDQQVE</sequence>
<organism evidence="12 13">
    <name type="scientific">Ornithinibacillus halotolerans</name>
    <dbReference type="NCBI Taxonomy" id="1274357"/>
    <lineage>
        <taxon>Bacteria</taxon>
        <taxon>Bacillati</taxon>
        <taxon>Bacillota</taxon>
        <taxon>Bacilli</taxon>
        <taxon>Bacillales</taxon>
        <taxon>Bacillaceae</taxon>
        <taxon>Ornithinibacillus</taxon>
    </lineage>
</organism>
<comment type="function">
    <text evidence="8">Topoisomerase IV is essential for chromosome segregation. It relaxes supercoiled DNA. Performs the decatenation events required during the replication of a circular DNA molecule.</text>
</comment>
<evidence type="ECO:0000256" key="4">
    <source>
        <dbReference type="ARBA" id="ARBA00023125"/>
    </source>
</evidence>
<evidence type="ECO:0000256" key="8">
    <source>
        <dbReference type="HAMAP-Rule" id="MF_00937"/>
    </source>
</evidence>
<dbReference type="InterPro" id="IPR005741">
    <property type="entry name" value="TopoIV_A_Gpos"/>
</dbReference>
<dbReference type="NCBIfam" id="NF004044">
    <property type="entry name" value="PRK05561.1"/>
    <property type="match status" value="1"/>
</dbReference>
<dbReference type="CDD" id="cd00187">
    <property type="entry name" value="TOP4c"/>
    <property type="match status" value="1"/>
</dbReference>
<dbReference type="InterPro" id="IPR013758">
    <property type="entry name" value="Topo_IIA_A/C_ab"/>
</dbReference>
<dbReference type="Pfam" id="PF00521">
    <property type="entry name" value="DNA_topoisoIV"/>
    <property type="match status" value="1"/>
</dbReference>
<evidence type="ECO:0000256" key="5">
    <source>
        <dbReference type="ARBA" id="ARBA00023136"/>
    </source>
</evidence>
<dbReference type="GO" id="GO:0005524">
    <property type="term" value="F:ATP binding"/>
    <property type="evidence" value="ECO:0007669"/>
    <property type="project" value="InterPro"/>
</dbReference>
<dbReference type="Gene3D" id="1.10.268.10">
    <property type="entry name" value="Topoisomerase, domain 3"/>
    <property type="match status" value="1"/>
</dbReference>
<feature type="site" description="Interaction with DNA" evidence="8">
    <location>
        <position position="41"/>
    </location>
</feature>
<dbReference type="PROSITE" id="PS52040">
    <property type="entry name" value="TOPO_IIA"/>
    <property type="match status" value="1"/>
</dbReference>
<comment type="subcellular location">
    <subcellularLocation>
        <location evidence="8">Cell membrane</location>
        <topology evidence="8">Peripheral membrane protein</topology>
    </subcellularLocation>
</comment>
<comment type="caution">
    <text evidence="12">The sequence shown here is derived from an EMBL/GenBank/DDBJ whole genome shotgun (WGS) entry which is preliminary data.</text>
</comment>
<feature type="site" description="Interaction with DNA" evidence="8">
    <location>
        <position position="79"/>
    </location>
</feature>
<evidence type="ECO:0000256" key="9">
    <source>
        <dbReference type="PROSITE-ProRule" id="PRU01384"/>
    </source>
</evidence>
<reference evidence="12" key="1">
    <citation type="journal article" date="2014" name="Int. J. Syst. Evol. Microbiol.">
        <title>Complete genome sequence of Corynebacterium casei LMG S-19264T (=DSM 44701T), isolated from a smear-ripened cheese.</title>
        <authorList>
            <consortium name="US DOE Joint Genome Institute (JGI-PGF)"/>
            <person name="Walter F."/>
            <person name="Albersmeier A."/>
            <person name="Kalinowski J."/>
            <person name="Ruckert C."/>
        </authorList>
    </citation>
    <scope>NUCLEOTIDE SEQUENCE</scope>
    <source>
        <strain evidence="12">CGMCC 1.12408</strain>
    </source>
</reference>
<name>A0A916RNU3_9BACI</name>
<dbReference type="EMBL" id="BMEY01000001">
    <property type="protein sequence ID" value="GGA62146.1"/>
    <property type="molecule type" value="Genomic_DNA"/>
</dbReference>
<dbReference type="InterPro" id="IPR013760">
    <property type="entry name" value="Topo_IIA-like_dom_sf"/>
</dbReference>
<dbReference type="FunFam" id="1.10.268.10:FF:000001">
    <property type="entry name" value="DNA gyrase subunit A"/>
    <property type="match status" value="1"/>
</dbReference>
<feature type="coiled-coil region" evidence="10">
    <location>
        <begin position="428"/>
        <end position="495"/>
    </location>
</feature>
<dbReference type="PANTHER" id="PTHR43493:SF9">
    <property type="entry name" value="DNA TOPOISOMERASE 4 SUBUNIT A"/>
    <property type="match status" value="1"/>
</dbReference>
<evidence type="ECO:0000256" key="3">
    <source>
        <dbReference type="ARBA" id="ARBA00023029"/>
    </source>
</evidence>
<comment type="similarity">
    <text evidence="8">Belongs to the type II topoisomerase GyrA/ParC subunit family. ParC type 2 subfamily.</text>
</comment>
<dbReference type="EC" id="5.6.2.2" evidence="8"/>
<evidence type="ECO:0000256" key="7">
    <source>
        <dbReference type="ARBA" id="ARBA00063644"/>
    </source>
</evidence>
<dbReference type="SMART" id="SM00434">
    <property type="entry name" value="TOP4c"/>
    <property type="match status" value="1"/>
</dbReference>
<keyword evidence="13" id="KW-1185">Reference proteome</keyword>
<dbReference type="InterPro" id="IPR035516">
    <property type="entry name" value="Gyrase/topoIV_suA_C"/>
</dbReference>
<dbReference type="GO" id="GO:0034335">
    <property type="term" value="F:DNA negative supercoiling activity"/>
    <property type="evidence" value="ECO:0007669"/>
    <property type="project" value="UniProtKB-ARBA"/>
</dbReference>
<dbReference type="GO" id="GO:0019897">
    <property type="term" value="C:extrinsic component of plasma membrane"/>
    <property type="evidence" value="ECO:0007669"/>
    <property type="project" value="UniProtKB-UniRule"/>
</dbReference>
<dbReference type="GO" id="GO:0009330">
    <property type="term" value="C:DNA topoisomerase type II (double strand cut, ATP-hydrolyzing) complex"/>
    <property type="evidence" value="ECO:0007669"/>
    <property type="project" value="TreeGrafter"/>
</dbReference>
<feature type="site" description="Interaction with DNA" evidence="8">
    <location>
        <position position="96"/>
    </location>
</feature>
<evidence type="ECO:0000313" key="13">
    <source>
        <dbReference type="Proteomes" id="UP000613512"/>
    </source>
</evidence>
<dbReference type="InterPro" id="IPR002205">
    <property type="entry name" value="Topo_IIA_dom_A"/>
</dbReference>
<evidence type="ECO:0000259" key="11">
    <source>
        <dbReference type="PROSITE" id="PS52040"/>
    </source>
</evidence>
<proteinExistence type="inferred from homology"/>
<protein>
    <recommendedName>
        <fullName evidence="8">DNA topoisomerase 4 subunit A</fullName>
        <ecNumber evidence="8">5.6.2.2</ecNumber>
    </recommendedName>
    <alternativeName>
        <fullName evidence="8">Topoisomerase IV subunit A</fullName>
    </alternativeName>
</protein>
<feature type="site" description="Interaction with DNA" evidence="8">
    <location>
        <position position="77"/>
    </location>
</feature>
<dbReference type="AlphaFoldDB" id="A0A916RNU3"/>
<dbReference type="SUPFAM" id="SSF56719">
    <property type="entry name" value="Type II DNA topoisomerase"/>
    <property type="match status" value="1"/>
</dbReference>
<keyword evidence="4 8" id="KW-0238">DNA-binding</keyword>
<dbReference type="InterPro" id="IPR050220">
    <property type="entry name" value="Type_II_DNA_Topoisomerases"/>
</dbReference>
<dbReference type="HAMAP" id="MF_00937">
    <property type="entry name" value="ParC_type2"/>
    <property type="match status" value="1"/>
</dbReference>
<feature type="site" description="Interaction with DNA" evidence="8">
    <location>
        <position position="90"/>
    </location>
</feature>
<dbReference type="NCBIfam" id="TIGR01063">
    <property type="entry name" value="gyrA"/>
    <property type="match status" value="1"/>
</dbReference>
<dbReference type="InterPro" id="IPR013757">
    <property type="entry name" value="Topo_IIA_A_a_sf"/>
</dbReference>
<dbReference type="GO" id="GO:0005694">
    <property type="term" value="C:chromosome"/>
    <property type="evidence" value="ECO:0007669"/>
    <property type="project" value="InterPro"/>
</dbReference>
<reference evidence="12" key="2">
    <citation type="submission" date="2020-09" db="EMBL/GenBank/DDBJ databases">
        <authorList>
            <person name="Sun Q."/>
            <person name="Zhou Y."/>
        </authorList>
    </citation>
    <scope>NUCLEOTIDE SEQUENCE</scope>
    <source>
        <strain evidence="12">CGMCC 1.12408</strain>
    </source>
</reference>
<keyword evidence="5 8" id="KW-0472">Membrane</keyword>
<comment type="subunit">
    <text evidence="7 8">Heterotetramer composed of ParC and ParE.</text>
</comment>
<feature type="active site" description="O-(5'-phospho-DNA)-tyrosine intermediate" evidence="8 9">
    <location>
        <position position="121"/>
    </location>
</feature>
<dbReference type="Gene3D" id="3.90.199.10">
    <property type="entry name" value="Topoisomerase II, domain 5"/>
    <property type="match status" value="1"/>
</dbReference>
<dbReference type="GO" id="GO:0005737">
    <property type="term" value="C:cytoplasm"/>
    <property type="evidence" value="ECO:0007669"/>
    <property type="project" value="TreeGrafter"/>
</dbReference>
<dbReference type="PANTHER" id="PTHR43493">
    <property type="entry name" value="DNA GYRASE/TOPOISOMERASE SUBUNIT A"/>
    <property type="match status" value="1"/>
</dbReference>
<evidence type="ECO:0000313" key="12">
    <source>
        <dbReference type="EMBL" id="GGA62146.1"/>
    </source>
</evidence>
<evidence type="ECO:0000256" key="6">
    <source>
        <dbReference type="ARBA" id="ARBA00023235"/>
    </source>
</evidence>
<dbReference type="GO" id="GO:0003677">
    <property type="term" value="F:DNA binding"/>
    <property type="evidence" value="ECO:0007669"/>
    <property type="project" value="UniProtKB-UniRule"/>
</dbReference>
<feature type="domain" description="Topo IIA-type catalytic" evidence="11">
    <location>
        <begin position="33"/>
        <end position="497"/>
    </location>
</feature>
<dbReference type="RefSeq" id="WP_188382870.1">
    <property type="nucleotide sequence ID" value="NZ_BMEY01000001.1"/>
</dbReference>
<evidence type="ECO:0000256" key="2">
    <source>
        <dbReference type="ARBA" id="ARBA00022475"/>
    </source>
</evidence>
<dbReference type="FunFam" id="3.90.199.10:FF:000001">
    <property type="entry name" value="DNA gyrase subunit A"/>
    <property type="match status" value="1"/>
</dbReference>
<evidence type="ECO:0000256" key="1">
    <source>
        <dbReference type="ARBA" id="ARBA00000185"/>
    </source>
</evidence>
<keyword evidence="6 8" id="KW-0413">Isomerase</keyword>
<dbReference type="InterPro" id="IPR006691">
    <property type="entry name" value="GyrA/parC_rep"/>
</dbReference>
<dbReference type="FunFam" id="3.30.1360.40:FF:000002">
    <property type="entry name" value="DNA gyrase subunit A"/>
    <property type="match status" value="1"/>
</dbReference>
<dbReference type="GO" id="GO:0006265">
    <property type="term" value="P:DNA topological change"/>
    <property type="evidence" value="ECO:0007669"/>
    <property type="project" value="UniProtKB-UniRule"/>
</dbReference>
<keyword evidence="3 8" id="KW-0799">Topoisomerase</keyword>
<dbReference type="SUPFAM" id="SSF101904">
    <property type="entry name" value="GyrA/ParC C-terminal domain-like"/>
    <property type="match status" value="1"/>
</dbReference>
<feature type="site" description="Transition state stabilizer" evidence="8">
    <location>
        <position position="120"/>
    </location>
</feature>
<dbReference type="NCBIfam" id="TIGR01061">
    <property type="entry name" value="parC_Gpos"/>
    <property type="match status" value="1"/>
</dbReference>
<keyword evidence="2 8" id="KW-1003">Cell membrane</keyword>
<keyword evidence="10" id="KW-0175">Coiled coil</keyword>
<dbReference type="Pfam" id="PF03989">
    <property type="entry name" value="DNA_gyraseA_C"/>
    <property type="match status" value="5"/>
</dbReference>
<dbReference type="GO" id="GO:0007059">
    <property type="term" value="P:chromosome segregation"/>
    <property type="evidence" value="ECO:0007669"/>
    <property type="project" value="UniProtKB-UniRule"/>
</dbReference>